<protein>
    <submittedName>
        <fullName evidence="2">Alpha/beta hydrolase</fullName>
    </submittedName>
</protein>
<dbReference type="InterPro" id="IPR053145">
    <property type="entry name" value="AB_hydrolase_Est10"/>
</dbReference>
<dbReference type="Proteomes" id="UP001596549">
    <property type="component" value="Unassembled WGS sequence"/>
</dbReference>
<dbReference type="SUPFAM" id="SSF53474">
    <property type="entry name" value="alpha/beta-Hydrolases"/>
    <property type="match status" value="1"/>
</dbReference>
<organism evidence="2 3">
    <name type="scientific">Fictibacillus iocasae</name>
    <dbReference type="NCBI Taxonomy" id="2715437"/>
    <lineage>
        <taxon>Bacteria</taxon>
        <taxon>Bacillati</taxon>
        <taxon>Bacillota</taxon>
        <taxon>Bacilli</taxon>
        <taxon>Bacillales</taxon>
        <taxon>Fictibacillaceae</taxon>
        <taxon>Fictibacillus</taxon>
    </lineage>
</organism>
<dbReference type="GO" id="GO:0016787">
    <property type="term" value="F:hydrolase activity"/>
    <property type="evidence" value="ECO:0007669"/>
    <property type="project" value="UniProtKB-KW"/>
</dbReference>
<dbReference type="EMBL" id="JBHTCP010000002">
    <property type="protein sequence ID" value="MFC7370282.1"/>
    <property type="molecule type" value="Genomic_DNA"/>
</dbReference>
<evidence type="ECO:0000313" key="3">
    <source>
        <dbReference type="Proteomes" id="UP001596549"/>
    </source>
</evidence>
<dbReference type="PANTHER" id="PTHR43265:SF1">
    <property type="entry name" value="ESTERASE ESTD"/>
    <property type="match status" value="1"/>
</dbReference>
<dbReference type="InterPro" id="IPR029058">
    <property type="entry name" value="AB_hydrolase_fold"/>
</dbReference>
<keyword evidence="3" id="KW-1185">Reference proteome</keyword>
<keyword evidence="2" id="KW-0378">Hydrolase</keyword>
<dbReference type="PANTHER" id="PTHR43265">
    <property type="entry name" value="ESTERASE ESTD"/>
    <property type="match status" value="1"/>
</dbReference>
<comment type="caution">
    <text evidence="2">The sequence shown here is derived from an EMBL/GenBank/DDBJ whole genome shotgun (WGS) entry which is preliminary data.</text>
</comment>
<dbReference type="RefSeq" id="WP_379745251.1">
    <property type="nucleotide sequence ID" value="NZ_JBHTCP010000002.1"/>
</dbReference>
<feature type="domain" description="Serine aminopeptidase S33" evidence="1">
    <location>
        <begin position="34"/>
        <end position="145"/>
    </location>
</feature>
<dbReference type="InterPro" id="IPR022742">
    <property type="entry name" value="Hydrolase_4"/>
</dbReference>
<sequence length="269" mass="30108">MDIAKCIHWRGLKLRASLHFPAAYNTHPKGIFPLIIICHGFTSSRIGVDRLFVKSAVQLEREGNIVVRFDYAGCGESEGQYGENSFDDLIEQTQTVITFGTELPGVDRNQVTLIGHSLGGAVAAITAAKDHRVKNLVLWSAVGRPYDDISAIVGPAECDEIEKSRCIDHLGYTLTPKFLESLKRFNPIEKIARFNGHALIIHGTGDKVITSEYAKHYVYSLKEKAEKTLIQGACHTFSTGPHFDQLINRTKKWMRYRTSSEERMAKKTS</sequence>
<evidence type="ECO:0000259" key="1">
    <source>
        <dbReference type="Pfam" id="PF12146"/>
    </source>
</evidence>
<dbReference type="Pfam" id="PF12146">
    <property type="entry name" value="Hydrolase_4"/>
    <property type="match status" value="1"/>
</dbReference>
<evidence type="ECO:0000313" key="2">
    <source>
        <dbReference type="EMBL" id="MFC7370282.1"/>
    </source>
</evidence>
<proteinExistence type="predicted"/>
<dbReference type="Gene3D" id="3.40.50.1820">
    <property type="entry name" value="alpha/beta hydrolase"/>
    <property type="match status" value="1"/>
</dbReference>
<name>A0ABW2NLV3_9BACL</name>
<reference evidence="3" key="1">
    <citation type="journal article" date="2019" name="Int. J. Syst. Evol. Microbiol.">
        <title>The Global Catalogue of Microorganisms (GCM) 10K type strain sequencing project: providing services to taxonomists for standard genome sequencing and annotation.</title>
        <authorList>
            <consortium name="The Broad Institute Genomics Platform"/>
            <consortium name="The Broad Institute Genome Sequencing Center for Infectious Disease"/>
            <person name="Wu L."/>
            <person name="Ma J."/>
        </authorList>
    </citation>
    <scope>NUCLEOTIDE SEQUENCE [LARGE SCALE GENOMIC DNA]</scope>
    <source>
        <strain evidence="3">NBRC 106396</strain>
    </source>
</reference>
<gene>
    <name evidence="2" type="ORF">ACFQPF_01140</name>
</gene>
<accession>A0ABW2NLV3</accession>